<dbReference type="InterPro" id="IPR009677">
    <property type="entry name" value="DUF1266"/>
</dbReference>
<keyword evidence="3" id="KW-1185">Reference proteome</keyword>
<reference evidence="2 3" key="1">
    <citation type="submission" date="2024-10" db="EMBL/GenBank/DDBJ databases">
        <authorList>
            <person name="Lu C.-H."/>
        </authorList>
    </citation>
    <scope>NUCLEOTIDE SEQUENCE [LARGE SCALE GENOMIC DNA]</scope>
    <source>
        <strain evidence="2 3">22QBSP01-2</strain>
    </source>
</reference>
<dbReference type="RefSeq" id="WP_225969813.1">
    <property type="nucleotide sequence ID" value="NZ_CP046377.1"/>
</dbReference>
<name>A0ABW8FYX2_9GAMM</name>
<evidence type="ECO:0000259" key="1">
    <source>
        <dbReference type="Pfam" id="PF06889"/>
    </source>
</evidence>
<proteinExistence type="predicted"/>
<dbReference type="Proteomes" id="UP001617714">
    <property type="component" value="Unassembled WGS sequence"/>
</dbReference>
<gene>
    <name evidence="2" type="ORF">ACIPSN_11870</name>
</gene>
<dbReference type="Pfam" id="PF06889">
    <property type="entry name" value="DUF1266"/>
    <property type="match status" value="1"/>
</dbReference>
<organism evidence="2 3">
    <name type="scientific">Pectobacterium parvum</name>
    <dbReference type="NCBI Taxonomy" id="2778550"/>
    <lineage>
        <taxon>Bacteria</taxon>
        <taxon>Pseudomonadati</taxon>
        <taxon>Pseudomonadota</taxon>
        <taxon>Gammaproteobacteria</taxon>
        <taxon>Enterobacterales</taxon>
        <taxon>Pectobacteriaceae</taxon>
        <taxon>Pectobacterium</taxon>
    </lineage>
</organism>
<sequence>MPIARGIFFVSQTGHIQYDRTLTMMELDVILMEPEYQRWLMALSAPMVALNIKYGARFCEPTFYEPGEPISLSNSWGITSREGLIAMINDMTDGGHAERLAYYYHLWHHLTASEWQQHCANQSEDVQGALALVTETAALCGEGGIRAWDLGRMSFLSRIGLLNGWISEKENLWIHTRLADRARYYYRSWENYYAAFLIGRTYWLGSDEEDPECQRYIFSNCSQIPDYIDQIGTLYTHPDCPIHDLDWDVDPIEMDKPESLPEAEI</sequence>
<dbReference type="EMBL" id="JBIXKD010000011">
    <property type="protein sequence ID" value="MFJ5322036.1"/>
    <property type="molecule type" value="Genomic_DNA"/>
</dbReference>
<evidence type="ECO:0000313" key="3">
    <source>
        <dbReference type="Proteomes" id="UP001617714"/>
    </source>
</evidence>
<accession>A0ABW8FYX2</accession>
<protein>
    <submittedName>
        <fullName evidence="2">DUF1266 domain-containing protein</fullName>
    </submittedName>
</protein>
<evidence type="ECO:0000313" key="2">
    <source>
        <dbReference type="EMBL" id="MFJ5322036.1"/>
    </source>
</evidence>
<dbReference type="GeneID" id="90769365"/>
<feature type="domain" description="DUF1266" evidence="1">
    <location>
        <begin position="71"/>
        <end position="247"/>
    </location>
</feature>
<comment type="caution">
    <text evidence="2">The sequence shown here is derived from an EMBL/GenBank/DDBJ whole genome shotgun (WGS) entry which is preliminary data.</text>
</comment>